<feature type="region of interest" description="Disordered" evidence="1">
    <location>
        <begin position="39"/>
        <end position="66"/>
    </location>
</feature>
<organism evidence="2 3">
    <name type="scientific">Deinococcus soli</name>
    <name type="common">ex Cha et al. 2016</name>
    <dbReference type="NCBI Taxonomy" id="1309411"/>
    <lineage>
        <taxon>Bacteria</taxon>
        <taxon>Thermotogati</taxon>
        <taxon>Deinococcota</taxon>
        <taxon>Deinococci</taxon>
        <taxon>Deinococcales</taxon>
        <taxon>Deinococcaceae</taxon>
        <taxon>Deinococcus</taxon>
    </lineage>
</organism>
<evidence type="ECO:0000313" key="3">
    <source>
        <dbReference type="Proteomes" id="UP001185331"/>
    </source>
</evidence>
<evidence type="ECO:0000256" key="1">
    <source>
        <dbReference type="SAM" id="MobiDB-lite"/>
    </source>
</evidence>
<dbReference type="EMBL" id="JAVDQK010000005">
    <property type="protein sequence ID" value="MDR6218591.1"/>
    <property type="molecule type" value="Genomic_DNA"/>
</dbReference>
<comment type="caution">
    <text evidence="2">The sequence shown here is derived from an EMBL/GenBank/DDBJ whole genome shotgun (WGS) entry which is preliminary data.</text>
</comment>
<reference evidence="2" key="1">
    <citation type="submission" date="2023-07" db="EMBL/GenBank/DDBJ databases">
        <title>Sorghum-associated microbial communities from plants grown in Nebraska, USA.</title>
        <authorList>
            <person name="Schachtman D."/>
        </authorList>
    </citation>
    <scope>NUCLEOTIDE SEQUENCE</scope>
    <source>
        <strain evidence="2">BE330</strain>
    </source>
</reference>
<dbReference type="RefSeq" id="WP_309852952.1">
    <property type="nucleotide sequence ID" value="NZ_JAVDQJ010000004.1"/>
</dbReference>
<proteinExistence type="predicted"/>
<dbReference type="AlphaFoldDB" id="A0AAE3XC56"/>
<sequence>MNTTEFLDALQNDPAFAAQVAAALTPHLRVNVHISARTPQAWDGGSEPEFEADAELHAVPHHGARP</sequence>
<gene>
    <name evidence="2" type="ORF">J2Y00_002188</name>
</gene>
<accession>A0AAE3XC56</accession>
<protein>
    <submittedName>
        <fullName evidence="2">Uncharacterized protein</fullName>
    </submittedName>
</protein>
<name>A0AAE3XC56_9DEIO</name>
<evidence type="ECO:0000313" key="2">
    <source>
        <dbReference type="EMBL" id="MDR6218591.1"/>
    </source>
</evidence>
<dbReference type="Proteomes" id="UP001185331">
    <property type="component" value="Unassembled WGS sequence"/>
</dbReference>